<feature type="region of interest" description="Disordered" evidence="1">
    <location>
        <begin position="1"/>
        <end position="42"/>
    </location>
</feature>
<sequence>MVSGDSFCPSDGMFTPERPPADHLPDWRTSTTDQWPCVGAPRMIRSPPSWERPVCPPKCNGRAGPWRRQAGLPIARRSWPEDPLRLATGCPKTLLDHRRLPLVGAMTHMGAS</sequence>
<name>A0A4Y2R5B7_ARAVE</name>
<dbReference type="EMBL" id="BGPR01015872">
    <property type="protein sequence ID" value="GBN70914.1"/>
    <property type="molecule type" value="Genomic_DNA"/>
</dbReference>
<proteinExistence type="predicted"/>
<protein>
    <submittedName>
        <fullName evidence="2">Uncharacterized protein</fullName>
    </submittedName>
</protein>
<organism evidence="2 3">
    <name type="scientific">Araneus ventricosus</name>
    <name type="common">Orbweaver spider</name>
    <name type="synonym">Epeira ventricosa</name>
    <dbReference type="NCBI Taxonomy" id="182803"/>
    <lineage>
        <taxon>Eukaryota</taxon>
        <taxon>Metazoa</taxon>
        <taxon>Ecdysozoa</taxon>
        <taxon>Arthropoda</taxon>
        <taxon>Chelicerata</taxon>
        <taxon>Arachnida</taxon>
        <taxon>Araneae</taxon>
        <taxon>Araneomorphae</taxon>
        <taxon>Entelegynae</taxon>
        <taxon>Araneoidea</taxon>
        <taxon>Araneidae</taxon>
        <taxon>Araneus</taxon>
    </lineage>
</organism>
<reference evidence="2 3" key="1">
    <citation type="journal article" date="2019" name="Sci. Rep.">
        <title>Orb-weaving spider Araneus ventricosus genome elucidates the spidroin gene catalogue.</title>
        <authorList>
            <person name="Kono N."/>
            <person name="Nakamura H."/>
            <person name="Ohtoshi R."/>
            <person name="Moran D.A.P."/>
            <person name="Shinohara A."/>
            <person name="Yoshida Y."/>
            <person name="Fujiwara M."/>
            <person name="Mori M."/>
            <person name="Tomita M."/>
            <person name="Arakawa K."/>
        </authorList>
    </citation>
    <scope>NUCLEOTIDE SEQUENCE [LARGE SCALE GENOMIC DNA]</scope>
</reference>
<dbReference type="AlphaFoldDB" id="A0A4Y2R5B7"/>
<evidence type="ECO:0000313" key="2">
    <source>
        <dbReference type="EMBL" id="GBN70914.1"/>
    </source>
</evidence>
<accession>A0A4Y2R5B7</accession>
<dbReference type="Proteomes" id="UP000499080">
    <property type="component" value="Unassembled WGS sequence"/>
</dbReference>
<keyword evidence="3" id="KW-1185">Reference proteome</keyword>
<evidence type="ECO:0000313" key="3">
    <source>
        <dbReference type="Proteomes" id="UP000499080"/>
    </source>
</evidence>
<comment type="caution">
    <text evidence="2">The sequence shown here is derived from an EMBL/GenBank/DDBJ whole genome shotgun (WGS) entry which is preliminary data.</text>
</comment>
<gene>
    <name evidence="2" type="ORF">AVEN_212669_1</name>
</gene>
<evidence type="ECO:0000256" key="1">
    <source>
        <dbReference type="SAM" id="MobiDB-lite"/>
    </source>
</evidence>